<dbReference type="PROSITE" id="PS00134">
    <property type="entry name" value="TRYPSIN_HIS"/>
    <property type="match status" value="1"/>
</dbReference>
<proteinExistence type="inferred from homology"/>
<keyword evidence="3" id="KW-0378">Hydrolase</keyword>
<dbReference type="InterPro" id="IPR051487">
    <property type="entry name" value="Ser/Thr_Proteases_Immune/Dev"/>
</dbReference>
<evidence type="ECO:0000256" key="2">
    <source>
        <dbReference type="ARBA" id="ARBA00024195"/>
    </source>
</evidence>
<keyword evidence="3" id="KW-0720">Serine protease</keyword>
<dbReference type="PROSITE" id="PS50240">
    <property type="entry name" value="TRYPSIN_DOM"/>
    <property type="match status" value="1"/>
</dbReference>
<accession>A0A7R9A4C4</accession>
<reference evidence="6" key="1">
    <citation type="submission" date="2020-11" db="EMBL/GenBank/DDBJ databases">
        <authorList>
            <person name="Tran Van P."/>
        </authorList>
    </citation>
    <scope>NUCLEOTIDE SEQUENCE</scope>
</reference>
<dbReference type="Pfam" id="PF00089">
    <property type="entry name" value="Trypsin"/>
    <property type="match status" value="1"/>
</dbReference>
<dbReference type="InterPro" id="IPR018114">
    <property type="entry name" value="TRYPSIN_HIS"/>
</dbReference>
<dbReference type="SUPFAM" id="SSF50494">
    <property type="entry name" value="Trypsin-like serine proteases"/>
    <property type="match status" value="1"/>
</dbReference>
<keyword evidence="3" id="KW-0645">Protease</keyword>
<evidence type="ECO:0000256" key="4">
    <source>
        <dbReference type="SAM" id="MobiDB-lite"/>
    </source>
</evidence>
<feature type="compositionally biased region" description="Basic and acidic residues" evidence="4">
    <location>
        <begin position="14"/>
        <end position="24"/>
    </location>
</feature>
<dbReference type="AlphaFoldDB" id="A0A7R9A4C4"/>
<organism evidence="6">
    <name type="scientific">Darwinula stevensoni</name>
    <dbReference type="NCBI Taxonomy" id="69355"/>
    <lineage>
        <taxon>Eukaryota</taxon>
        <taxon>Metazoa</taxon>
        <taxon>Ecdysozoa</taxon>
        <taxon>Arthropoda</taxon>
        <taxon>Crustacea</taxon>
        <taxon>Oligostraca</taxon>
        <taxon>Ostracoda</taxon>
        <taxon>Podocopa</taxon>
        <taxon>Podocopida</taxon>
        <taxon>Darwinulocopina</taxon>
        <taxon>Darwinuloidea</taxon>
        <taxon>Darwinulidae</taxon>
        <taxon>Darwinula</taxon>
    </lineage>
</organism>
<dbReference type="PROSITE" id="PS00135">
    <property type="entry name" value="TRYPSIN_SER"/>
    <property type="match status" value="1"/>
</dbReference>
<protein>
    <recommendedName>
        <fullName evidence="5">Peptidase S1 domain-containing protein</fullName>
    </recommendedName>
</protein>
<evidence type="ECO:0000313" key="6">
    <source>
        <dbReference type="EMBL" id="CAD7245774.1"/>
    </source>
</evidence>
<dbReference type="CDD" id="cd00190">
    <property type="entry name" value="Tryp_SPc"/>
    <property type="match status" value="1"/>
</dbReference>
<keyword evidence="1" id="KW-1015">Disulfide bond</keyword>
<dbReference type="SMART" id="SM00020">
    <property type="entry name" value="Tryp_SPc"/>
    <property type="match status" value="1"/>
</dbReference>
<gene>
    <name evidence="6" type="ORF">DSTB1V02_LOCUS5641</name>
</gene>
<dbReference type="GO" id="GO:0006508">
    <property type="term" value="P:proteolysis"/>
    <property type="evidence" value="ECO:0007669"/>
    <property type="project" value="UniProtKB-KW"/>
</dbReference>
<evidence type="ECO:0000259" key="5">
    <source>
        <dbReference type="PROSITE" id="PS50240"/>
    </source>
</evidence>
<dbReference type="InterPro" id="IPR001314">
    <property type="entry name" value="Peptidase_S1A"/>
</dbReference>
<keyword evidence="7" id="KW-1185">Reference proteome</keyword>
<dbReference type="Proteomes" id="UP000677054">
    <property type="component" value="Unassembled WGS sequence"/>
</dbReference>
<evidence type="ECO:0000313" key="7">
    <source>
        <dbReference type="Proteomes" id="UP000677054"/>
    </source>
</evidence>
<comment type="similarity">
    <text evidence="2">Belongs to the peptidase S1 family. CLIP subfamily.</text>
</comment>
<dbReference type="EMBL" id="LR900467">
    <property type="protein sequence ID" value="CAD7245774.1"/>
    <property type="molecule type" value="Genomic_DNA"/>
</dbReference>
<sequence>MEPCGLSSPGAREGATDIEAKHEPSPRRTWLHRAWNGFLSGLLGGRLPEVDPRVINGSPATITEAPFMAYLTTGYYKTGKQHKLPCSSSIIGNRWIITAAHCISRILGTKSARTQKVPPENVKAWVGNADRNAGTEFLVDSYRVHPEWNYNKLYSSADIAILRLATNLTFGPTVQPICYPTSDEIGKGAETCDPILYGWGRLQLKNKEGSRYLQKLDANVTDKPTEKCNKYSDQRIICVGGRVPSTGPCHGDSGGPMVLRYGDVAYLSGIASGHGSNLPKLKCKTIPFVYTRTSSYADWVKSTIDSWN</sequence>
<dbReference type="InterPro" id="IPR033116">
    <property type="entry name" value="TRYPSIN_SER"/>
</dbReference>
<evidence type="ECO:0000256" key="3">
    <source>
        <dbReference type="RuleBase" id="RU363034"/>
    </source>
</evidence>
<dbReference type="PANTHER" id="PTHR24256">
    <property type="entry name" value="TRYPTASE-RELATED"/>
    <property type="match status" value="1"/>
</dbReference>
<evidence type="ECO:0000256" key="1">
    <source>
        <dbReference type="ARBA" id="ARBA00023157"/>
    </source>
</evidence>
<dbReference type="EMBL" id="CAJPEV010000950">
    <property type="protein sequence ID" value="CAG0889711.1"/>
    <property type="molecule type" value="Genomic_DNA"/>
</dbReference>
<dbReference type="FunFam" id="2.40.10.10:FF:000068">
    <property type="entry name" value="transmembrane protease serine 2"/>
    <property type="match status" value="1"/>
</dbReference>
<dbReference type="InterPro" id="IPR001254">
    <property type="entry name" value="Trypsin_dom"/>
</dbReference>
<feature type="domain" description="Peptidase S1" evidence="5">
    <location>
        <begin position="54"/>
        <end position="305"/>
    </location>
</feature>
<dbReference type="InterPro" id="IPR009003">
    <property type="entry name" value="Peptidase_S1_PA"/>
</dbReference>
<name>A0A7R9A4C4_9CRUS</name>
<dbReference type="Gene3D" id="2.40.10.10">
    <property type="entry name" value="Trypsin-like serine proteases"/>
    <property type="match status" value="1"/>
</dbReference>
<dbReference type="PRINTS" id="PR00722">
    <property type="entry name" value="CHYMOTRYPSIN"/>
</dbReference>
<dbReference type="GO" id="GO:0004252">
    <property type="term" value="F:serine-type endopeptidase activity"/>
    <property type="evidence" value="ECO:0007669"/>
    <property type="project" value="InterPro"/>
</dbReference>
<dbReference type="InterPro" id="IPR043504">
    <property type="entry name" value="Peptidase_S1_PA_chymotrypsin"/>
</dbReference>
<feature type="region of interest" description="Disordered" evidence="4">
    <location>
        <begin position="1"/>
        <end position="24"/>
    </location>
</feature>
<dbReference type="OrthoDB" id="6755574at2759"/>